<accession>A0A2P2Q4W0</accession>
<keyword evidence="1" id="KW-0812">Transmembrane</keyword>
<evidence type="ECO:0000313" key="2">
    <source>
        <dbReference type="EMBL" id="MBX62013.1"/>
    </source>
</evidence>
<dbReference type="AlphaFoldDB" id="A0A2P2Q4W0"/>
<reference evidence="2" key="1">
    <citation type="submission" date="2018-02" db="EMBL/GenBank/DDBJ databases">
        <title>Rhizophora mucronata_Transcriptome.</title>
        <authorList>
            <person name="Meera S.P."/>
            <person name="Sreeshan A."/>
            <person name="Augustine A."/>
        </authorList>
    </citation>
    <scope>NUCLEOTIDE SEQUENCE</scope>
    <source>
        <tissue evidence="2">Leaf</tissue>
    </source>
</reference>
<dbReference type="EMBL" id="GGEC01081529">
    <property type="protein sequence ID" value="MBX62013.1"/>
    <property type="molecule type" value="Transcribed_RNA"/>
</dbReference>
<organism evidence="2">
    <name type="scientific">Rhizophora mucronata</name>
    <name type="common">Asiatic mangrove</name>
    <dbReference type="NCBI Taxonomy" id="61149"/>
    <lineage>
        <taxon>Eukaryota</taxon>
        <taxon>Viridiplantae</taxon>
        <taxon>Streptophyta</taxon>
        <taxon>Embryophyta</taxon>
        <taxon>Tracheophyta</taxon>
        <taxon>Spermatophyta</taxon>
        <taxon>Magnoliopsida</taxon>
        <taxon>eudicotyledons</taxon>
        <taxon>Gunneridae</taxon>
        <taxon>Pentapetalae</taxon>
        <taxon>rosids</taxon>
        <taxon>fabids</taxon>
        <taxon>Malpighiales</taxon>
        <taxon>Rhizophoraceae</taxon>
        <taxon>Rhizophora</taxon>
    </lineage>
</organism>
<feature type="transmembrane region" description="Helical" evidence="1">
    <location>
        <begin position="12"/>
        <end position="31"/>
    </location>
</feature>
<evidence type="ECO:0000256" key="1">
    <source>
        <dbReference type="SAM" id="Phobius"/>
    </source>
</evidence>
<keyword evidence="1" id="KW-0472">Membrane</keyword>
<name>A0A2P2Q4W0_RHIMU</name>
<proteinExistence type="predicted"/>
<sequence>MLFTSLLKTVDCWCLFGFVSLGVFHVFVVRFE</sequence>
<keyword evidence="1" id="KW-1133">Transmembrane helix</keyword>
<protein>
    <submittedName>
        <fullName evidence="2">Uncharacterized protein LOC103499392</fullName>
    </submittedName>
</protein>